<evidence type="ECO:0000313" key="4">
    <source>
        <dbReference type="Proteomes" id="UP000734854"/>
    </source>
</evidence>
<comment type="caution">
    <text evidence="3">The sequence shown here is derived from an EMBL/GenBank/DDBJ whole genome shotgun (WGS) entry which is preliminary data.</text>
</comment>
<proteinExistence type="predicted"/>
<protein>
    <recommendedName>
        <fullName evidence="2">Adaptor protein ClpS core domain-containing protein</fullName>
    </recommendedName>
</protein>
<reference evidence="3 4" key="1">
    <citation type="submission" date="2020-08" db="EMBL/GenBank/DDBJ databases">
        <title>Plant Genome Project.</title>
        <authorList>
            <person name="Zhang R.-G."/>
        </authorList>
    </citation>
    <scope>NUCLEOTIDE SEQUENCE [LARGE SCALE GENOMIC DNA]</scope>
    <source>
        <tissue evidence="3">Rhizome</tissue>
    </source>
</reference>
<evidence type="ECO:0000313" key="3">
    <source>
        <dbReference type="EMBL" id="KAG6511809.1"/>
    </source>
</evidence>
<organism evidence="3 4">
    <name type="scientific">Zingiber officinale</name>
    <name type="common">Ginger</name>
    <name type="synonym">Amomum zingiber</name>
    <dbReference type="NCBI Taxonomy" id="94328"/>
    <lineage>
        <taxon>Eukaryota</taxon>
        <taxon>Viridiplantae</taxon>
        <taxon>Streptophyta</taxon>
        <taxon>Embryophyta</taxon>
        <taxon>Tracheophyta</taxon>
        <taxon>Spermatophyta</taxon>
        <taxon>Magnoliopsida</taxon>
        <taxon>Liliopsida</taxon>
        <taxon>Zingiberales</taxon>
        <taxon>Zingiberaceae</taxon>
        <taxon>Zingiber</taxon>
    </lineage>
</organism>
<name>A0A8J5GZ73_ZINOF</name>
<accession>A0A8J5GZ73</accession>
<dbReference type="InterPro" id="IPR022935">
    <property type="entry name" value="ClpS"/>
</dbReference>
<dbReference type="PANTHER" id="PTHR33473:SF17">
    <property type="entry name" value="ATP-DEPENDENT CLP PROTEASE ADAPTER PROTEIN CLPS1, CHLOROPLASTIC"/>
    <property type="match status" value="1"/>
</dbReference>
<dbReference type="InterPro" id="IPR014719">
    <property type="entry name" value="Ribosomal_bL12_C/ClpS-like"/>
</dbReference>
<dbReference type="PANTHER" id="PTHR33473">
    <property type="entry name" value="ATP-DEPENDENT CLP PROTEASE ADAPTER PROTEIN CLPS1, CHLOROPLASTIC"/>
    <property type="match status" value="1"/>
</dbReference>
<dbReference type="Gene3D" id="3.30.1390.10">
    <property type="match status" value="1"/>
</dbReference>
<dbReference type="AlphaFoldDB" id="A0A8J5GZ73"/>
<evidence type="ECO:0000259" key="2">
    <source>
        <dbReference type="Pfam" id="PF02617"/>
    </source>
</evidence>
<dbReference type="GO" id="GO:0030163">
    <property type="term" value="P:protein catabolic process"/>
    <property type="evidence" value="ECO:0007669"/>
    <property type="project" value="InterPro"/>
</dbReference>
<keyword evidence="4" id="KW-1185">Reference proteome</keyword>
<dbReference type="Proteomes" id="UP000734854">
    <property type="component" value="Unassembled WGS sequence"/>
</dbReference>
<feature type="domain" description="Adaptor protein ClpS core" evidence="2">
    <location>
        <begin position="165"/>
        <end position="232"/>
    </location>
</feature>
<sequence>MAAELLLCSLLEEEKRCGRRKRRKKKKEKKRQGWGGGNGHEYGSIYLWPCICYYIARALMMCSYAGDKLSQHRGPCANHGVLMAISMSGPGRGGGLLDKPTIEKTTPSRESEFDINNGGHGGSKEGSNGDISMLPVVLKEEFELRSWAALDHGQGTRTSRKSRKTAPPYRVILHNDNYNKREYVVQVLMKVIPGMTLDIAVNIMQEAHHNGLAVVIICSQVDAEEHCMKLRGNGLHSSIEPASGGC</sequence>
<feature type="compositionally biased region" description="Basic and acidic residues" evidence="1">
    <location>
        <begin position="102"/>
        <end position="112"/>
    </location>
</feature>
<feature type="region of interest" description="Disordered" evidence="1">
    <location>
        <begin position="102"/>
        <end position="130"/>
    </location>
</feature>
<dbReference type="InterPro" id="IPR003769">
    <property type="entry name" value="ClpS_core"/>
</dbReference>
<dbReference type="FunFam" id="3.30.1390.10:FF:000006">
    <property type="entry name" value="ATP-dependent Clp protease adapter protein CLPS1, chloroplastic"/>
    <property type="match status" value="1"/>
</dbReference>
<dbReference type="SUPFAM" id="SSF54736">
    <property type="entry name" value="ClpS-like"/>
    <property type="match status" value="1"/>
</dbReference>
<dbReference type="GO" id="GO:0006508">
    <property type="term" value="P:proteolysis"/>
    <property type="evidence" value="ECO:0007669"/>
    <property type="project" value="InterPro"/>
</dbReference>
<evidence type="ECO:0000256" key="1">
    <source>
        <dbReference type="SAM" id="MobiDB-lite"/>
    </source>
</evidence>
<dbReference type="Pfam" id="PF02617">
    <property type="entry name" value="ClpS"/>
    <property type="match status" value="1"/>
</dbReference>
<dbReference type="EMBL" id="JACMSC010000008">
    <property type="protein sequence ID" value="KAG6511809.1"/>
    <property type="molecule type" value="Genomic_DNA"/>
</dbReference>
<gene>
    <name evidence="3" type="ORF">ZIOFF_029887</name>
</gene>